<gene>
    <name evidence="2" type="ORF">MNEG_10789</name>
</gene>
<evidence type="ECO:0000313" key="3">
    <source>
        <dbReference type="Proteomes" id="UP000054498"/>
    </source>
</evidence>
<feature type="compositionally biased region" description="Low complexity" evidence="1">
    <location>
        <begin position="1"/>
        <end position="19"/>
    </location>
</feature>
<dbReference type="GeneID" id="25727986"/>
<evidence type="ECO:0000313" key="2">
    <source>
        <dbReference type="EMBL" id="KIY97173.1"/>
    </source>
</evidence>
<sequence length="147" mass="14148">MIAAAERAAAPPAAAPRRCCAPRDWEGRQRGGGALRHAVSAPSGCGAGNDLASACVAAGAAAAGAPPAPCWRAPSCDRLSIDSAASSAATDATAGGDMGAVHGGDSPAEPRERCVRGGRQRHGNTSLVGVRASAGAGGGVQSPRGLG</sequence>
<feature type="compositionally biased region" description="Gly residues" evidence="1">
    <location>
        <begin position="135"/>
        <end position="147"/>
    </location>
</feature>
<proteinExistence type="predicted"/>
<organism evidence="2 3">
    <name type="scientific">Monoraphidium neglectum</name>
    <dbReference type="NCBI Taxonomy" id="145388"/>
    <lineage>
        <taxon>Eukaryota</taxon>
        <taxon>Viridiplantae</taxon>
        <taxon>Chlorophyta</taxon>
        <taxon>core chlorophytes</taxon>
        <taxon>Chlorophyceae</taxon>
        <taxon>CS clade</taxon>
        <taxon>Sphaeropleales</taxon>
        <taxon>Selenastraceae</taxon>
        <taxon>Monoraphidium</taxon>
    </lineage>
</organism>
<dbReference type="Proteomes" id="UP000054498">
    <property type="component" value="Unassembled WGS sequence"/>
</dbReference>
<reference evidence="2 3" key="1">
    <citation type="journal article" date="2013" name="BMC Genomics">
        <title>Reconstruction of the lipid metabolism for the microalga Monoraphidium neglectum from its genome sequence reveals characteristics suitable for biofuel production.</title>
        <authorList>
            <person name="Bogen C."/>
            <person name="Al-Dilaimi A."/>
            <person name="Albersmeier A."/>
            <person name="Wichmann J."/>
            <person name="Grundmann M."/>
            <person name="Rupp O."/>
            <person name="Lauersen K.J."/>
            <person name="Blifernez-Klassen O."/>
            <person name="Kalinowski J."/>
            <person name="Goesmann A."/>
            <person name="Mussgnug J.H."/>
            <person name="Kruse O."/>
        </authorList>
    </citation>
    <scope>NUCLEOTIDE SEQUENCE [LARGE SCALE GENOMIC DNA]</scope>
    <source>
        <strain evidence="2 3">SAG 48.87</strain>
    </source>
</reference>
<dbReference type="EMBL" id="KK102679">
    <property type="protein sequence ID" value="KIY97173.1"/>
    <property type="molecule type" value="Genomic_DNA"/>
</dbReference>
<protein>
    <submittedName>
        <fullName evidence="2">Uncharacterized protein</fullName>
    </submittedName>
</protein>
<accession>A0A0D2KNH9</accession>
<keyword evidence="3" id="KW-1185">Reference proteome</keyword>
<dbReference type="RefSeq" id="XP_013896193.1">
    <property type="nucleotide sequence ID" value="XM_014040739.1"/>
</dbReference>
<evidence type="ECO:0000256" key="1">
    <source>
        <dbReference type="SAM" id="MobiDB-lite"/>
    </source>
</evidence>
<name>A0A0D2KNH9_9CHLO</name>
<feature type="region of interest" description="Disordered" evidence="1">
    <location>
        <begin position="1"/>
        <end position="39"/>
    </location>
</feature>
<feature type="region of interest" description="Disordered" evidence="1">
    <location>
        <begin position="83"/>
        <end position="147"/>
    </location>
</feature>
<feature type="compositionally biased region" description="Low complexity" evidence="1">
    <location>
        <begin position="83"/>
        <end position="95"/>
    </location>
</feature>
<dbReference type="AlphaFoldDB" id="A0A0D2KNH9"/>
<dbReference type="KEGG" id="mng:MNEG_10789"/>